<reference evidence="1 2" key="1">
    <citation type="journal article" date="2019" name="Genome Biol. Evol.">
        <title>Insights into the evolution of the New World diploid cottons (Gossypium, subgenus Houzingenia) based on genome sequencing.</title>
        <authorList>
            <person name="Grover C.E."/>
            <person name="Arick M.A. 2nd"/>
            <person name="Thrash A."/>
            <person name="Conover J.L."/>
            <person name="Sanders W.S."/>
            <person name="Peterson D.G."/>
            <person name="Frelichowski J.E."/>
            <person name="Scheffler J.A."/>
            <person name="Scheffler B.E."/>
            <person name="Wendel J.F."/>
        </authorList>
    </citation>
    <scope>NUCLEOTIDE SEQUENCE [LARGE SCALE GENOMIC DNA]</scope>
    <source>
        <strain evidence="1">6</strain>
        <tissue evidence="1">Leaf</tissue>
    </source>
</reference>
<gene>
    <name evidence="1" type="ORF">Goarm_004552</name>
</gene>
<organism evidence="1 2">
    <name type="scientific">Gossypium armourianum</name>
    <dbReference type="NCBI Taxonomy" id="34283"/>
    <lineage>
        <taxon>Eukaryota</taxon>
        <taxon>Viridiplantae</taxon>
        <taxon>Streptophyta</taxon>
        <taxon>Embryophyta</taxon>
        <taxon>Tracheophyta</taxon>
        <taxon>Spermatophyta</taxon>
        <taxon>Magnoliopsida</taxon>
        <taxon>eudicotyledons</taxon>
        <taxon>Gunneridae</taxon>
        <taxon>Pentapetalae</taxon>
        <taxon>rosids</taxon>
        <taxon>malvids</taxon>
        <taxon>Malvales</taxon>
        <taxon>Malvaceae</taxon>
        <taxon>Malvoideae</taxon>
        <taxon>Gossypium</taxon>
    </lineage>
</organism>
<sequence>MVELNSEVLDPRKHLAIIFKEIKVPEIVKPNRGADSTRRGKGIPISKGTGSEVKGDIVGIFEIRVSGGKDNSIIASLGPDSCKRRRLWDALKATILDNGSPCVAVGNFNVHLASSKKKGGRVRGAPFTWHRAGVYDRLNRAIRNDV</sequence>
<evidence type="ECO:0000313" key="1">
    <source>
        <dbReference type="EMBL" id="MBA0838758.1"/>
    </source>
</evidence>
<dbReference type="Proteomes" id="UP000593575">
    <property type="component" value="Unassembled WGS sequence"/>
</dbReference>
<keyword evidence="2" id="KW-1185">Reference proteome</keyword>
<comment type="caution">
    <text evidence="1">The sequence shown here is derived from an EMBL/GenBank/DDBJ whole genome shotgun (WGS) entry which is preliminary data.</text>
</comment>
<proteinExistence type="predicted"/>
<dbReference type="EMBL" id="JABFAE010000010">
    <property type="protein sequence ID" value="MBA0838758.1"/>
    <property type="molecule type" value="Genomic_DNA"/>
</dbReference>
<protein>
    <recommendedName>
        <fullName evidence="3">Endonuclease/exonuclease/phosphatase domain-containing protein</fullName>
    </recommendedName>
</protein>
<evidence type="ECO:0008006" key="3">
    <source>
        <dbReference type="Google" id="ProtNLM"/>
    </source>
</evidence>
<accession>A0A7J9JX79</accession>
<dbReference type="AlphaFoldDB" id="A0A7J9JX79"/>
<evidence type="ECO:0000313" key="2">
    <source>
        <dbReference type="Proteomes" id="UP000593575"/>
    </source>
</evidence>
<name>A0A7J9JX79_9ROSI</name>